<organism evidence="2 3">
    <name type="scientific">Cognaticolwellia beringensis</name>
    <dbReference type="NCBI Taxonomy" id="1967665"/>
    <lineage>
        <taxon>Bacteria</taxon>
        <taxon>Pseudomonadati</taxon>
        <taxon>Pseudomonadota</taxon>
        <taxon>Gammaproteobacteria</taxon>
        <taxon>Alteromonadales</taxon>
        <taxon>Colwelliaceae</taxon>
        <taxon>Cognaticolwellia</taxon>
    </lineage>
</organism>
<proteinExistence type="predicted"/>
<protein>
    <submittedName>
        <fullName evidence="2">Uncharacterized protein</fullName>
    </submittedName>
</protein>
<dbReference type="EMBL" id="CP020465">
    <property type="protein sequence ID" value="ASP48998.1"/>
    <property type="molecule type" value="Genomic_DNA"/>
</dbReference>
<dbReference type="OrthoDB" id="5769983at2"/>
<accession>A0A222GAR3</accession>
<keyword evidence="1" id="KW-0732">Signal</keyword>
<evidence type="ECO:0000256" key="1">
    <source>
        <dbReference type="SAM" id="SignalP"/>
    </source>
</evidence>
<evidence type="ECO:0000313" key="3">
    <source>
        <dbReference type="Proteomes" id="UP000202259"/>
    </source>
</evidence>
<evidence type="ECO:0000313" key="2">
    <source>
        <dbReference type="EMBL" id="ASP48998.1"/>
    </source>
</evidence>
<gene>
    <name evidence="2" type="ORF">B5D82_15205</name>
</gene>
<sequence length="130" mass="14998">MPALRFIPKSSFLSHALILFMVSFSINAETTNSEKSILDKVDIPVLEDARIFAKFDENIPAVINYFTSVSEDSVIDFYNKSYGEPIERERKRGRLTLNYQQESQQIRVVISQQNKQRQVDVIVNKRTVSP</sequence>
<reference evidence="2 3" key="1">
    <citation type="submission" date="2017-08" db="EMBL/GenBank/DDBJ databases">
        <title>Complete genome of Colwellia sp. NB097-1, a psychrophile bacterium ioslated from Bering Sea.</title>
        <authorList>
            <person name="Chen X."/>
        </authorList>
    </citation>
    <scope>NUCLEOTIDE SEQUENCE [LARGE SCALE GENOMIC DNA]</scope>
    <source>
        <strain evidence="2 3">NB097-1</strain>
    </source>
</reference>
<name>A0A222GAR3_9GAMM</name>
<dbReference type="AlphaFoldDB" id="A0A222GAR3"/>
<dbReference type="Proteomes" id="UP000202259">
    <property type="component" value="Chromosome"/>
</dbReference>
<feature type="signal peptide" evidence="1">
    <location>
        <begin position="1"/>
        <end position="28"/>
    </location>
</feature>
<keyword evidence="3" id="KW-1185">Reference proteome</keyword>
<dbReference type="RefSeq" id="WP_081152709.1">
    <property type="nucleotide sequence ID" value="NZ_CP020465.1"/>
</dbReference>
<dbReference type="KEGG" id="cber:B5D82_15205"/>
<feature type="chain" id="PRO_5011238542" evidence="1">
    <location>
        <begin position="29"/>
        <end position="130"/>
    </location>
</feature>